<comment type="caution">
    <text evidence="10">The sequence shown here is derived from an EMBL/GenBank/DDBJ whole genome shotgun (WGS) entry which is preliminary data.</text>
</comment>
<evidence type="ECO:0000256" key="5">
    <source>
        <dbReference type="ARBA" id="ARBA00022741"/>
    </source>
</evidence>
<dbReference type="HAMAP" id="MF_01161">
    <property type="entry name" value="tRNA_Ile_lys_synt"/>
    <property type="match status" value="1"/>
</dbReference>
<comment type="similarity">
    <text evidence="8">Belongs to the tRNA(Ile)-lysidine synthase family.</text>
</comment>
<evidence type="ECO:0000256" key="3">
    <source>
        <dbReference type="ARBA" id="ARBA00022598"/>
    </source>
</evidence>
<comment type="domain">
    <text evidence="8">The N-terminal region contains the highly conserved SGGXDS motif, predicted to be a P-loop motif involved in ATP binding.</text>
</comment>
<dbReference type="AlphaFoldDB" id="A0A5M6CEE7"/>
<accession>A0A5M6CEE7</accession>
<dbReference type="Proteomes" id="UP000323632">
    <property type="component" value="Unassembled WGS sequence"/>
</dbReference>
<evidence type="ECO:0000313" key="11">
    <source>
        <dbReference type="Proteomes" id="UP000323632"/>
    </source>
</evidence>
<gene>
    <name evidence="8 10" type="primary">tilS</name>
    <name evidence="10" type="ORF">F0919_12475</name>
</gene>
<dbReference type="InterPro" id="IPR012796">
    <property type="entry name" value="Lysidine-tRNA-synth_C"/>
</dbReference>
<dbReference type="GO" id="GO:0032267">
    <property type="term" value="F:tRNA(Ile)-lysidine synthase activity"/>
    <property type="evidence" value="ECO:0007669"/>
    <property type="project" value="UniProtKB-EC"/>
</dbReference>
<dbReference type="Pfam" id="PF11734">
    <property type="entry name" value="TilS_C"/>
    <property type="match status" value="1"/>
</dbReference>
<evidence type="ECO:0000256" key="8">
    <source>
        <dbReference type="HAMAP-Rule" id="MF_01161"/>
    </source>
</evidence>
<comment type="subcellular location">
    <subcellularLocation>
        <location evidence="1 8">Cytoplasm</location>
    </subcellularLocation>
</comment>
<dbReference type="SUPFAM" id="SSF52402">
    <property type="entry name" value="Adenine nucleotide alpha hydrolases-like"/>
    <property type="match status" value="1"/>
</dbReference>
<keyword evidence="4 8" id="KW-0819">tRNA processing</keyword>
<dbReference type="CDD" id="cd01992">
    <property type="entry name" value="TilS_N"/>
    <property type="match status" value="1"/>
</dbReference>
<comment type="catalytic activity">
    <reaction evidence="7 8">
        <text>cytidine(34) in tRNA(Ile2) + L-lysine + ATP = lysidine(34) in tRNA(Ile2) + AMP + diphosphate + H(+)</text>
        <dbReference type="Rhea" id="RHEA:43744"/>
        <dbReference type="Rhea" id="RHEA-COMP:10625"/>
        <dbReference type="Rhea" id="RHEA-COMP:10670"/>
        <dbReference type="ChEBI" id="CHEBI:15378"/>
        <dbReference type="ChEBI" id="CHEBI:30616"/>
        <dbReference type="ChEBI" id="CHEBI:32551"/>
        <dbReference type="ChEBI" id="CHEBI:33019"/>
        <dbReference type="ChEBI" id="CHEBI:82748"/>
        <dbReference type="ChEBI" id="CHEBI:83665"/>
        <dbReference type="ChEBI" id="CHEBI:456215"/>
        <dbReference type="EC" id="6.3.4.19"/>
    </reaction>
</comment>
<evidence type="ECO:0000259" key="9">
    <source>
        <dbReference type="SMART" id="SM00977"/>
    </source>
</evidence>
<protein>
    <recommendedName>
        <fullName evidence="8">tRNA(Ile)-lysidine synthase</fullName>
        <ecNumber evidence="8">6.3.4.19</ecNumber>
    </recommendedName>
    <alternativeName>
        <fullName evidence="8">tRNA(Ile)-2-lysyl-cytidine synthase</fullName>
    </alternativeName>
    <alternativeName>
        <fullName evidence="8">tRNA(Ile)-lysidine synthetase</fullName>
    </alternativeName>
</protein>
<dbReference type="NCBIfam" id="TIGR02433">
    <property type="entry name" value="lysidine_TilS_C"/>
    <property type="match status" value="1"/>
</dbReference>
<dbReference type="InterPro" id="IPR014729">
    <property type="entry name" value="Rossmann-like_a/b/a_fold"/>
</dbReference>
<evidence type="ECO:0000313" key="10">
    <source>
        <dbReference type="EMBL" id="KAA5533353.1"/>
    </source>
</evidence>
<dbReference type="InterPro" id="IPR012795">
    <property type="entry name" value="tRNA_Ile_lys_synt_N"/>
</dbReference>
<keyword evidence="6 8" id="KW-0067">ATP-binding</keyword>
<dbReference type="SUPFAM" id="SSF56037">
    <property type="entry name" value="PheT/TilS domain"/>
    <property type="match status" value="1"/>
</dbReference>
<dbReference type="InterPro" id="IPR012094">
    <property type="entry name" value="tRNA_Ile_lys_synt"/>
</dbReference>
<keyword evidence="2 8" id="KW-0963">Cytoplasm</keyword>
<dbReference type="PANTHER" id="PTHR43033">
    <property type="entry name" value="TRNA(ILE)-LYSIDINE SYNTHASE-RELATED"/>
    <property type="match status" value="1"/>
</dbReference>
<evidence type="ECO:0000256" key="6">
    <source>
        <dbReference type="ARBA" id="ARBA00022840"/>
    </source>
</evidence>
<dbReference type="SMART" id="SM00977">
    <property type="entry name" value="TilS_C"/>
    <property type="match status" value="1"/>
</dbReference>
<dbReference type="EMBL" id="VWSH01000003">
    <property type="protein sequence ID" value="KAA5533353.1"/>
    <property type="molecule type" value="Genomic_DNA"/>
</dbReference>
<name>A0A5M6CEE7_9BACT</name>
<dbReference type="NCBIfam" id="TIGR02432">
    <property type="entry name" value="lysidine_TilS_N"/>
    <property type="match status" value="1"/>
</dbReference>
<organism evidence="10 11">
    <name type="scientific">Taibaiella lutea</name>
    <dbReference type="NCBI Taxonomy" id="2608001"/>
    <lineage>
        <taxon>Bacteria</taxon>
        <taxon>Pseudomonadati</taxon>
        <taxon>Bacteroidota</taxon>
        <taxon>Chitinophagia</taxon>
        <taxon>Chitinophagales</taxon>
        <taxon>Chitinophagaceae</taxon>
        <taxon>Taibaiella</taxon>
    </lineage>
</organism>
<dbReference type="EC" id="6.3.4.19" evidence="8"/>
<dbReference type="Pfam" id="PF01171">
    <property type="entry name" value="ATP_bind_3"/>
    <property type="match status" value="1"/>
</dbReference>
<evidence type="ECO:0000256" key="2">
    <source>
        <dbReference type="ARBA" id="ARBA00022490"/>
    </source>
</evidence>
<keyword evidence="3 8" id="KW-0436">Ligase</keyword>
<dbReference type="PANTHER" id="PTHR43033:SF1">
    <property type="entry name" value="TRNA(ILE)-LYSIDINE SYNTHASE-RELATED"/>
    <property type="match status" value="1"/>
</dbReference>
<keyword evidence="5 8" id="KW-0547">Nucleotide-binding</keyword>
<dbReference type="InterPro" id="IPR011063">
    <property type="entry name" value="TilS/TtcA_N"/>
</dbReference>
<comment type="function">
    <text evidence="8">Ligates lysine onto the cytidine present at position 34 of the AUA codon-specific tRNA(Ile) that contains the anticodon CAU, in an ATP-dependent manner. Cytidine is converted to lysidine, thus changing the amino acid specificity of the tRNA from methionine to isoleucine.</text>
</comment>
<dbReference type="GO" id="GO:0005737">
    <property type="term" value="C:cytoplasm"/>
    <property type="evidence" value="ECO:0007669"/>
    <property type="project" value="UniProtKB-SubCell"/>
</dbReference>
<keyword evidence="11" id="KW-1185">Reference proteome</keyword>
<evidence type="ECO:0000256" key="7">
    <source>
        <dbReference type="ARBA" id="ARBA00048539"/>
    </source>
</evidence>
<dbReference type="Gene3D" id="3.40.50.620">
    <property type="entry name" value="HUPs"/>
    <property type="match status" value="1"/>
</dbReference>
<sequence>MKNQSMKHLLTKVLEEQLWKHKKMLIAVSGGSDSMVLAALLKESGITIAIAHCNFGLRGEDSDLDEQLVNTWAKENNIEFYIKRFDIPEILKAKGGNLQETARELRYAWFEELRQEMNFDFVATAHHKQDSVETMLINFFKGTGIAGMHGILPQQGKIIRPLLQFTKDEIKEYATANNIPWREDRSNAKDDYTRNALRHQLFPVIESLFPNVLENLSGNTNRFREVELLYRESLERHTKKLLEQRQHDWYIPVLKLKKLQPVIQTILWELLQPFSFNPAQLKDIIRLQDAETGKYVESSTHRIIKNRDFLIITPNTTTESTHVLVERNDSVISTSNFSLALKEKDFRPLDMDSIKHLQPEELCIDLEKVTFPLLLRPKKTGDYFYPLGTNSKKKKVSKYLIEQKVPLHEKELVWVLESDKKIIWVIGMRADDRFKVNAATKKILSLKLKKN</sequence>
<evidence type="ECO:0000256" key="1">
    <source>
        <dbReference type="ARBA" id="ARBA00004496"/>
    </source>
</evidence>
<reference evidence="10 11" key="1">
    <citation type="submission" date="2019-09" db="EMBL/GenBank/DDBJ databases">
        <title>Genome sequence and assembly of Taibaiella sp.</title>
        <authorList>
            <person name="Chhetri G."/>
        </authorList>
    </citation>
    <scope>NUCLEOTIDE SEQUENCE [LARGE SCALE GENOMIC DNA]</scope>
    <source>
        <strain evidence="10 11">KVB11</strain>
    </source>
</reference>
<dbReference type="GO" id="GO:0005524">
    <property type="term" value="F:ATP binding"/>
    <property type="evidence" value="ECO:0007669"/>
    <property type="project" value="UniProtKB-UniRule"/>
</dbReference>
<proteinExistence type="inferred from homology"/>
<feature type="domain" description="Lysidine-tRNA(Ile) synthetase C-terminal" evidence="9">
    <location>
        <begin position="373"/>
        <end position="446"/>
    </location>
</feature>
<dbReference type="GO" id="GO:0006400">
    <property type="term" value="P:tRNA modification"/>
    <property type="evidence" value="ECO:0007669"/>
    <property type="project" value="UniProtKB-UniRule"/>
</dbReference>
<feature type="binding site" evidence="8">
    <location>
        <begin position="29"/>
        <end position="34"/>
    </location>
    <ligand>
        <name>ATP</name>
        <dbReference type="ChEBI" id="CHEBI:30616"/>
    </ligand>
</feature>
<evidence type="ECO:0000256" key="4">
    <source>
        <dbReference type="ARBA" id="ARBA00022694"/>
    </source>
</evidence>